<feature type="non-terminal residue" evidence="1">
    <location>
        <position position="1"/>
    </location>
</feature>
<name>A0A656GNP4_PSEA0</name>
<proteinExistence type="predicted"/>
<evidence type="ECO:0000313" key="1">
    <source>
        <dbReference type="EMBL" id="EGH26880.1"/>
    </source>
</evidence>
<accession>A0A656GNP4</accession>
<comment type="caution">
    <text evidence="1">The sequence shown here is derived from an EMBL/GenBank/DDBJ whole genome shotgun (WGS) entry which is preliminary data.</text>
</comment>
<reference evidence="1 2" key="1">
    <citation type="journal article" date="2011" name="PLoS Pathog.">
        <title>Dynamic evolution of pathogenicity revealed by sequencing and comparative genomics of 19 Pseudomonas syringae isolates.</title>
        <authorList>
            <person name="Baltrus D.A."/>
            <person name="Nishimura M.T."/>
            <person name="Romanchuk A."/>
            <person name="Chang J.H."/>
            <person name="Mukhtar M.S."/>
            <person name="Cherkis K."/>
            <person name="Roach J."/>
            <person name="Grant S.R."/>
            <person name="Jones C.D."/>
            <person name="Dangl J.L."/>
        </authorList>
    </citation>
    <scope>NUCLEOTIDE SEQUENCE [LARGE SCALE GENOMIC DNA]</scope>
    <source>
        <strain evidence="1 2">301020</strain>
    </source>
</reference>
<feature type="non-terminal residue" evidence="1">
    <location>
        <position position="35"/>
    </location>
</feature>
<sequence length="35" mass="3835">PDFVGFLRPGTDVELCVVSAIVVEKRLEQFVTGTI</sequence>
<organism evidence="1 2">
    <name type="scientific">Pseudomonas amygdali pv. mori str. 301020</name>
    <dbReference type="NCBI Taxonomy" id="629261"/>
    <lineage>
        <taxon>Bacteria</taxon>
        <taxon>Pseudomonadati</taxon>
        <taxon>Pseudomonadota</taxon>
        <taxon>Gammaproteobacteria</taxon>
        <taxon>Pseudomonadales</taxon>
        <taxon>Pseudomonadaceae</taxon>
        <taxon>Pseudomonas</taxon>
        <taxon>Pseudomonas amygdali</taxon>
    </lineage>
</organism>
<evidence type="ECO:0000313" key="2">
    <source>
        <dbReference type="Proteomes" id="UP000003465"/>
    </source>
</evidence>
<dbReference type="EMBL" id="AEAG01002989">
    <property type="protein sequence ID" value="EGH26880.1"/>
    <property type="molecule type" value="Genomic_DNA"/>
</dbReference>
<dbReference type="Proteomes" id="UP000003465">
    <property type="component" value="Unassembled WGS sequence"/>
</dbReference>
<protein>
    <submittedName>
        <fullName evidence="1">Uncharacterized protein</fullName>
    </submittedName>
</protein>
<gene>
    <name evidence="1" type="ORF">PSYMO_37551</name>
</gene>
<dbReference type="AlphaFoldDB" id="A0A656GNP4"/>